<dbReference type="InterPro" id="IPR036909">
    <property type="entry name" value="Cyt_c-like_dom_sf"/>
</dbReference>
<dbReference type="InterPro" id="IPR023655">
    <property type="entry name" value="Cyt_C6"/>
</dbReference>
<keyword evidence="8 13" id="KW-0408">Iron</keyword>
<comment type="similarity">
    <text evidence="2">Belongs to the cytochrome c family. PetJ subfamily.</text>
</comment>
<keyword evidence="3" id="KW-0813">Transport</keyword>
<protein>
    <recommendedName>
        <fullName evidence="12">Cytochrome c-553</fullName>
    </recommendedName>
    <alternativeName>
        <fullName evidence="11">Cytochrome c553</fullName>
    </alternativeName>
    <alternativeName>
        <fullName evidence="10">Soluble cytochrome f</fullName>
    </alternativeName>
</protein>
<dbReference type="AlphaFoldDB" id="A0AAD5H596"/>
<reference evidence="15" key="1">
    <citation type="submission" date="2020-11" db="EMBL/GenBank/DDBJ databases">
        <title>Chlorella ohadii genome sequencing and assembly.</title>
        <authorList>
            <person name="Murik O."/>
            <person name="Treves H."/>
            <person name="Kedem I."/>
            <person name="Shotland Y."/>
            <person name="Kaplan A."/>
        </authorList>
    </citation>
    <scope>NUCLEOTIDE SEQUENCE</scope>
    <source>
        <strain evidence="15">1</strain>
    </source>
</reference>
<keyword evidence="4" id="KW-0602">Photosynthesis</keyword>
<gene>
    <name evidence="15" type="ORF">COHA_006367</name>
</gene>
<comment type="function">
    <text evidence="1">Functions as an electron carrier between membrane-bound cytochrome b6-f and photosystem I in oxygenic photosynthesis.</text>
</comment>
<dbReference type="Pfam" id="PF13442">
    <property type="entry name" value="Cytochrome_CBB3"/>
    <property type="match status" value="1"/>
</dbReference>
<dbReference type="FunFam" id="1.10.760.10:FF:000021">
    <property type="entry name" value="Cytochrome c6, chloroplastic"/>
    <property type="match status" value="1"/>
</dbReference>
<accession>A0AAD5H596</accession>
<evidence type="ECO:0000256" key="3">
    <source>
        <dbReference type="ARBA" id="ARBA00022448"/>
    </source>
</evidence>
<dbReference type="GO" id="GO:0009055">
    <property type="term" value="F:electron transfer activity"/>
    <property type="evidence" value="ECO:0007669"/>
    <property type="project" value="InterPro"/>
</dbReference>
<dbReference type="GO" id="GO:0020037">
    <property type="term" value="F:heme binding"/>
    <property type="evidence" value="ECO:0007669"/>
    <property type="project" value="InterPro"/>
</dbReference>
<evidence type="ECO:0000256" key="5">
    <source>
        <dbReference type="ARBA" id="ARBA00022617"/>
    </source>
</evidence>
<comment type="caution">
    <text evidence="15">The sequence shown here is derived from an EMBL/GenBank/DDBJ whole genome shotgun (WGS) entry which is preliminary data.</text>
</comment>
<evidence type="ECO:0000313" key="16">
    <source>
        <dbReference type="Proteomes" id="UP001205105"/>
    </source>
</evidence>
<dbReference type="PANTHER" id="PTHR34688">
    <property type="entry name" value="CYTOCHROME C6, CHLOROPLASTIC"/>
    <property type="match status" value="1"/>
</dbReference>
<organism evidence="15 16">
    <name type="scientific">Chlorella ohadii</name>
    <dbReference type="NCBI Taxonomy" id="2649997"/>
    <lineage>
        <taxon>Eukaryota</taxon>
        <taxon>Viridiplantae</taxon>
        <taxon>Chlorophyta</taxon>
        <taxon>core chlorophytes</taxon>
        <taxon>Trebouxiophyceae</taxon>
        <taxon>Chlorellales</taxon>
        <taxon>Chlorellaceae</taxon>
        <taxon>Chlorella clade</taxon>
        <taxon>Chlorella</taxon>
    </lineage>
</organism>
<dbReference type="PANTHER" id="PTHR34688:SF2">
    <property type="entry name" value="CYTOCHROME C6, CHLOROPLASTIC"/>
    <property type="match status" value="1"/>
</dbReference>
<dbReference type="GO" id="GO:0005506">
    <property type="term" value="F:iron ion binding"/>
    <property type="evidence" value="ECO:0007669"/>
    <property type="project" value="InterPro"/>
</dbReference>
<dbReference type="SUPFAM" id="SSF46626">
    <property type="entry name" value="Cytochrome c"/>
    <property type="match status" value="1"/>
</dbReference>
<evidence type="ECO:0000256" key="12">
    <source>
        <dbReference type="ARBA" id="ARBA00033211"/>
    </source>
</evidence>
<name>A0AAD5H596_9CHLO</name>
<evidence type="ECO:0000256" key="1">
    <source>
        <dbReference type="ARBA" id="ARBA00002347"/>
    </source>
</evidence>
<evidence type="ECO:0000256" key="6">
    <source>
        <dbReference type="ARBA" id="ARBA00022723"/>
    </source>
</evidence>
<evidence type="ECO:0000256" key="10">
    <source>
        <dbReference type="ARBA" id="ARBA00030448"/>
    </source>
</evidence>
<dbReference type="PROSITE" id="PS51007">
    <property type="entry name" value="CYTC"/>
    <property type="match status" value="1"/>
</dbReference>
<keyword evidence="16" id="KW-1185">Reference proteome</keyword>
<dbReference type="Gene3D" id="1.10.760.10">
    <property type="entry name" value="Cytochrome c-like domain"/>
    <property type="match status" value="1"/>
</dbReference>
<evidence type="ECO:0000256" key="13">
    <source>
        <dbReference type="PROSITE-ProRule" id="PRU00433"/>
    </source>
</evidence>
<keyword evidence="7" id="KW-0249">Electron transport</keyword>
<evidence type="ECO:0000256" key="7">
    <source>
        <dbReference type="ARBA" id="ARBA00022982"/>
    </source>
</evidence>
<dbReference type="Proteomes" id="UP001205105">
    <property type="component" value="Unassembled WGS sequence"/>
</dbReference>
<evidence type="ECO:0000259" key="14">
    <source>
        <dbReference type="PROSITE" id="PS51007"/>
    </source>
</evidence>
<evidence type="ECO:0000256" key="11">
    <source>
        <dbReference type="ARBA" id="ARBA00031247"/>
    </source>
</evidence>
<evidence type="ECO:0000256" key="8">
    <source>
        <dbReference type="ARBA" id="ARBA00023004"/>
    </source>
</evidence>
<proteinExistence type="inferred from homology"/>
<evidence type="ECO:0000256" key="4">
    <source>
        <dbReference type="ARBA" id="ARBA00022531"/>
    </source>
</evidence>
<keyword evidence="5 13" id="KW-0349">Heme</keyword>
<dbReference type="EMBL" id="JADXDR010000090">
    <property type="protein sequence ID" value="KAI7839887.1"/>
    <property type="molecule type" value="Genomic_DNA"/>
</dbReference>
<sequence length="168" mass="17562">MLAATAGVPHGRCCAFRPGARRASRVAAVAVDRREDAAAATATQQRVAAVAPWLCRLAAAALVLAAPAAQADSPAIVFERSCSGCHTGGGNIVRRDATLRLEDLQRNGLDDTQALFDVIYSGRGSMPGFGQECAPRGKCTFGPRLADDDIRALAEFVKQNADAGWPPS</sequence>
<dbReference type="InterPro" id="IPR009056">
    <property type="entry name" value="Cyt_c-like_dom"/>
</dbReference>
<evidence type="ECO:0000313" key="15">
    <source>
        <dbReference type="EMBL" id="KAI7839887.1"/>
    </source>
</evidence>
<evidence type="ECO:0000256" key="9">
    <source>
        <dbReference type="ARBA" id="ARBA00023078"/>
    </source>
</evidence>
<evidence type="ECO:0000256" key="2">
    <source>
        <dbReference type="ARBA" id="ARBA00009650"/>
    </source>
</evidence>
<dbReference type="GO" id="GO:0015979">
    <property type="term" value="P:photosynthesis"/>
    <property type="evidence" value="ECO:0007669"/>
    <property type="project" value="UniProtKB-KW"/>
</dbReference>
<keyword evidence="6 13" id="KW-0479">Metal-binding</keyword>
<keyword evidence="9" id="KW-0793">Thylakoid</keyword>
<feature type="domain" description="Cytochrome c" evidence="14">
    <location>
        <begin position="69"/>
        <end position="161"/>
    </location>
</feature>